<proteinExistence type="predicted"/>
<accession>A0A246BPF0</accession>
<evidence type="ECO:0000256" key="1">
    <source>
        <dbReference type="SAM" id="SignalP"/>
    </source>
</evidence>
<name>A0A246BPF0_9DEIO</name>
<dbReference type="EMBL" id="NHMK01000009">
    <property type="protein sequence ID" value="OWL97548.1"/>
    <property type="molecule type" value="Genomic_DNA"/>
</dbReference>
<dbReference type="InterPro" id="IPR022029">
    <property type="entry name" value="YoaR-like_PG-bd"/>
</dbReference>
<keyword evidence="1" id="KW-0732">Signal</keyword>
<dbReference type="PANTHER" id="PTHR35788:SF1">
    <property type="entry name" value="EXPORTED PROTEIN"/>
    <property type="match status" value="1"/>
</dbReference>
<sequence>MKYWVAGITAVALLGGALAMGVATQSSGTIAPGLSIAGVDVGGLTREQALAALGDRVAAAPQVTVSAGRSSWTVSAATLGWRADAETSVQAAQKITTERGVLERLQGMVGAAPQQDIPLTAAVDAAQARAALNALTAGLNTAPRNASVYFDKASKRYAVKPGVTGVKVNVAGAVTAYVANPALTSLAVAVAEQAPQYTTEALNALVKQGNALARPFTVTLGSTGRTGTLTALQVADLYWVRETGIVPDEKTLKAAFGRLTTFIDQPAQNARYALKGTQLVKVPEKAGVVTDRAAAYALFRKSVLDAAQKSAVFPSRADKPTLTVANLPAASELQLISVGKSTYYGSSAARRTNVMNAAAKINGVVVPAGQDFSFLNALGGISEQNGFVGGLIISGGRTVDGLGGGVCQVSTTAFRALYQAGLPVVERHQHSYRVGYYEPQVGFEAAVYDPGLDLKLKNDTGAPILIKTINNNATSTLTVEVWGIKPKRTVTVSPAVITARVAHPGPKYVVNPGLRPGTVRQVDWAADGYSLYITRTIRDAAGTRSDRVSTVYKPWQAVYETGPRS</sequence>
<dbReference type="InterPro" id="IPR052913">
    <property type="entry name" value="Glycopeptide_resist_protein"/>
</dbReference>
<feature type="chain" id="PRO_5012760772" description="YoaR-like putative peptidoglycan binding domain-containing protein" evidence="1">
    <location>
        <begin position="20"/>
        <end position="565"/>
    </location>
</feature>
<evidence type="ECO:0000313" key="3">
    <source>
        <dbReference type="EMBL" id="OWL97548.1"/>
    </source>
</evidence>
<evidence type="ECO:0000259" key="2">
    <source>
        <dbReference type="Pfam" id="PF12229"/>
    </source>
</evidence>
<protein>
    <recommendedName>
        <fullName evidence="2">YoaR-like putative peptidoglycan binding domain-containing protein</fullName>
    </recommendedName>
</protein>
<dbReference type="Pfam" id="PF04294">
    <property type="entry name" value="VanW"/>
    <property type="match status" value="1"/>
</dbReference>
<dbReference type="InterPro" id="IPR007391">
    <property type="entry name" value="Vancomycin_resist_VanW"/>
</dbReference>
<dbReference type="Proteomes" id="UP000197208">
    <property type="component" value="Unassembled WGS sequence"/>
</dbReference>
<dbReference type="PANTHER" id="PTHR35788">
    <property type="entry name" value="EXPORTED PROTEIN-RELATED"/>
    <property type="match status" value="1"/>
</dbReference>
<comment type="caution">
    <text evidence="3">The sequence shown here is derived from an EMBL/GenBank/DDBJ whole genome shotgun (WGS) entry which is preliminary data.</text>
</comment>
<organism evidence="3 4">
    <name type="scientific">Deinococcus indicus</name>
    <dbReference type="NCBI Taxonomy" id="223556"/>
    <lineage>
        <taxon>Bacteria</taxon>
        <taxon>Thermotogati</taxon>
        <taxon>Deinococcota</taxon>
        <taxon>Deinococci</taxon>
        <taxon>Deinococcales</taxon>
        <taxon>Deinococcaceae</taxon>
        <taxon>Deinococcus</taxon>
    </lineage>
</organism>
<feature type="signal peptide" evidence="1">
    <location>
        <begin position="1"/>
        <end position="19"/>
    </location>
</feature>
<dbReference type="AlphaFoldDB" id="A0A246BPF0"/>
<dbReference type="OrthoDB" id="73688at2"/>
<evidence type="ECO:0000313" key="4">
    <source>
        <dbReference type="Proteomes" id="UP000197208"/>
    </source>
</evidence>
<keyword evidence="4" id="KW-1185">Reference proteome</keyword>
<gene>
    <name evidence="3" type="ORF">CBQ26_04510</name>
</gene>
<feature type="domain" description="YoaR-like putative peptidoglycan binding" evidence="2">
    <location>
        <begin position="72"/>
        <end position="171"/>
    </location>
</feature>
<reference evidence="3 4" key="1">
    <citation type="submission" date="2017-05" db="EMBL/GenBank/DDBJ databases">
        <title>De novo genome assembly of Deniococcus indicus strain DR1.</title>
        <authorList>
            <person name="Chauhan D."/>
            <person name="Yennamalli R.M."/>
            <person name="Priyadarshini R."/>
        </authorList>
    </citation>
    <scope>NUCLEOTIDE SEQUENCE [LARGE SCALE GENOMIC DNA]</scope>
    <source>
        <strain evidence="3 4">DR1</strain>
    </source>
</reference>
<dbReference type="Pfam" id="PF12229">
    <property type="entry name" value="PG_binding_4"/>
    <property type="match status" value="1"/>
</dbReference>